<evidence type="ECO:0000313" key="4">
    <source>
        <dbReference type="EMBL" id="CAI2363185.1"/>
    </source>
</evidence>
<reference evidence="4" key="1">
    <citation type="submission" date="2023-07" db="EMBL/GenBank/DDBJ databases">
        <authorList>
            <consortium name="AG Swart"/>
            <person name="Singh M."/>
            <person name="Singh A."/>
            <person name="Seah K."/>
            <person name="Emmerich C."/>
        </authorList>
    </citation>
    <scope>NUCLEOTIDE SEQUENCE</scope>
    <source>
        <strain evidence="4">DP1</strain>
    </source>
</reference>
<dbReference type="PANTHER" id="PTHR11206">
    <property type="entry name" value="MULTIDRUG RESISTANCE PROTEIN"/>
    <property type="match status" value="1"/>
</dbReference>
<dbReference type="Pfam" id="PF01554">
    <property type="entry name" value="MatE"/>
    <property type="match status" value="1"/>
</dbReference>
<evidence type="ECO:0000313" key="5">
    <source>
        <dbReference type="Proteomes" id="UP001295684"/>
    </source>
</evidence>
<dbReference type="GO" id="GO:0042910">
    <property type="term" value="F:xenobiotic transmembrane transporter activity"/>
    <property type="evidence" value="ECO:0007669"/>
    <property type="project" value="InterPro"/>
</dbReference>
<dbReference type="EMBL" id="CAMPGE010004340">
    <property type="protein sequence ID" value="CAI2363185.1"/>
    <property type="molecule type" value="Genomic_DNA"/>
</dbReference>
<sequence>MDSEEDNEIELQQKLAPSLDSEDSLDLDSKIDQLKSEKDQITYLDAFKNLAIASFTCAGGLLLRRSMEIFNYMILGRLGDPALVSGAGLGNSTINITLLSIGIGFTGAIETLSSQAFGKGDNYLAGCYYTRAQVILTIILLPICIMFWYLTPILIYIGQEVQTSIYAGNFVRAWIPGTFSFCQSECLRKFLIAQGQYSLMPKIQIGTSLLHPLWLYINVYILDLSIEGVAYSTRLF</sequence>
<proteinExistence type="inferred from homology"/>
<dbReference type="GO" id="GO:0016020">
    <property type="term" value="C:membrane"/>
    <property type="evidence" value="ECO:0007669"/>
    <property type="project" value="InterPro"/>
</dbReference>
<keyword evidence="3" id="KW-0812">Transmembrane</keyword>
<dbReference type="GO" id="GO:0015297">
    <property type="term" value="F:antiporter activity"/>
    <property type="evidence" value="ECO:0007669"/>
    <property type="project" value="InterPro"/>
</dbReference>
<feature type="transmembrane region" description="Helical" evidence="3">
    <location>
        <begin position="46"/>
        <end position="63"/>
    </location>
</feature>
<keyword evidence="5" id="KW-1185">Reference proteome</keyword>
<feature type="region of interest" description="Disordered" evidence="2">
    <location>
        <begin position="1"/>
        <end position="23"/>
    </location>
</feature>
<feature type="transmembrane region" description="Helical" evidence="3">
    <location>
        <begin position="134"/>
        <end position="157"/>
    </location>
</feature>
<comment type="similarity">
    <text evidence="1">Belongs to the multi antimicrobial extrusion (MATE) (TC 2.A.66.1) family.</text>
</comment>
<dbReference type="InterPro" id="IPR002528">
    <property type="entry name" value="MATE_fam"/>
</dbReference>
<gene>
    <name evidence="4" type="ORF">ECRASSUSDP1_LOCUS4515</name>
</gene>
<evidence type="ECO:0000256" key="2">
    <source>
        <dbReference type="SAM" id="MobiDB-lite"/>
    </source>
</evidence>
<dbReference type="AlphaFoldDB" id="A0AAD1U885"/>
<evidence type="ECO:0000256" key="3">
    <source>
        <dbReference type="SAM" id="Phobius"/>
    </source>
</evidence>
<name>A0AAD1U885_EUPCR</name>
<keyword evidence="3" id="KW-1133">Transmembrane helix</keyword>
<keyword evidence="3" id="KW-0472">Membrane</keyword>
<organism evidence="4 5">
    <name type="scientific">Euplotes crassus</name>
    <dbReference type="NCBI Taxonomy" id="5936"/>
    <lineage>
        <taxon>Eukaryota</taxon>
        <taxon>Sar</taxon>
        <taxon>Alveolata</taxon>
        <taxon>Ciliophora</taxon>
        <taxon>Intramacronucleata</taxon>
        <taxon>Spirotrichea</taxon>
        <taxon>Hypotrichia</taxon>
        <taxon>Euplotida</taxon>
        <taxon>Euplotidae</taxon>
        <taxon>Moneuplotes</taxon>
    </lineage>
</organism>
<evidence type="ECO:0000256" key="1">
    <source>
        <dbReference type="ARBA" id="ARBA00010199"/>
    </source>
</evidence>
<accession>A0AAD1U885</accession>
<dbReference type="Proteomes" id="UP001295684">
    <property type="component" value="Unassembled WGS sequence"/>
</dbReference>
<comment type="caution">
    <text evidence="4">The sequence shown here is derived from an EMBL/GenBank/DDBJ whole genome shotgun (WGS) entry which is preliminary data.</text>
</comment>
<protein>
    <submittedName>
        <fullName evidence="4">Uncharacterized protein</fullName>
    </submittedName>
</protein>